<accession>A0A368W237</accession>
<organism evidence="3 4">
    <name type="scientific">Paenibacillus prosopidis</name>
    <dbReference type="NCBI Taxonomy" id="630520"/>
    <lineage>
        <taxon>Bacteria</taxon>
        <taxon>Bacillati</taxon>
        <taxon>Bacillota</taxon>
        <taxon>Bacilli</taxon>
        <taxon>Bacillales</taxon>
        <taxon>Paenibacillaceae</taxon>
        <taxon>Paenibacillus</taxon>
    </lineage>
</organism>
<dbReference type="Pfam" id="PF14742">
    <property type="entry name" value="GDE_N_bis"/>
    <property type="match status" value="1"/>
</dbReference>
<name>A0A368W237_9BACL</name>
<dbReference type="InterPro" id="IPR012341">
    <property type="entry name" value="6hp_glycosidase-like_sf"/>
</dbReference>
<feature type="domain" description="Putative glycogen debranching enzyme N-terminal" evidence="2">
    <location>
        <begin position="8"/>
        <end position="201"/>
    </location>
</feature>
<dbReference type="InterPro" id="IPR008928">
    <property type="entry name" value="6-hairpin_glycosidase_sf"/>
</dbReference>
<dbReference type="InterPro" id="IPR032790">
    <property type="entry name" value="GDE_C"/>
</dbReference>
<dbReference type="AlphaFoldDB" id="A0A368W237"/>
<dbReference type="Pfam" id="PF06202">
    <property type="entry name" value="GDE_C"/>
    <property type="match status" value="1"/>
</dbReference>
<evidence type="ECO:0000259" key="1">
    <source>
        <dbReference type="Pfam" id="PF06202"/>
    </source>
</evidence>
<dbReference type="GO" id="GO:0005975">
    <property type="term" value="P:carbohydrate metabolic process"/>
    <property type="evidence" value="ECO:0007669"/>
    <property type="project" value="InterPro"/>
</dbReference>
<proteinExistence type="predicted"/>
<dbReference type="Proteomes" id="UP000252415">
    <property type="component" value="Unassembled WGS sequence"/>
</dbReference>
<reference evidence="3 4" key="1">
    <citation type="submission" date="2018-07" db="EMBL/GenBank/DDBJ databases">
        <title>Genomic Encyclopedia of Type Strains, Phase III (KMG-III): the genomes of soil and plant-associated and newly described type strains.</title>
        <authorList>
            <person name="Whitman W."/>
        </authorList>
    </citation>
    <scope>NUCLEOTIDE SEQUENCE [LARGE SCALE GENOMIC DNA]</scope>
    <source>
        <strain evidence="3 4">CECT 7506</strain>
    </source>
</reference>
<feature type="domain" description="Glycogen debranching enzyme C-terminal" evidence="1">
    <location>
        <begin position="345"/>
        <end position="636"/>
    </location>
</feature>
<protein>
    <submittedName>
        <fullName evidence="3">Glycogen debranching enzyme</fullName>
    </submittedName>
</protein>
<sequence length="716" mass="80545">MYMDYRVIKENDLFLLTDLSGNISENNCGHGLYTKDTRFLSRLALKINGADPNLLESEADQNYISEIVLTNTATQVDGKVCLWPEALEIVRTRFIYKDVMYETVKMTNFNPHKDKFELSILFDADFQDMFIVRGFQNGKVGKKSGVKQYDTGFEIGYDGEDGVARKLLVEWDEKPARVEITENGVEVTFNVTLEARDKKSVAFYVMPIIGNCVPVRYPLESAVESLRASYTDWEKGSTKVESDLPMFNNLYDRGLQDIRVLLTDLGYGRFPVAGLPWYAVPFGRDSIIAALQLMSIHPEIAKGTILTMAHFQGEKVDPWRDEQPGKIMHELRSGELAGTGNIPFTPYYGTIDATPLFLVLIGEYVKWTDDSALLKQMIPHIKRALEWIDVYGDRDGSGFVSYFQESEKGIANQGWKDSGNSIVHRSGEYAKAPIALVEVQGYVYQAKSTLSQLFGTLKLKPETTDWSGWSNALKEEAEALRIRFEEKYWVESDQYYALALDEEQKPVETVTSNTGHVLMSGMIRGERAAAIARKLVDKELFSGYGIRTMADGEIAYNPMSYHNGSIWPHDNSVCLMGLNAQGFHKEAVIVMEGLLKAGEHFENNRLPELFCGHSSERGKPVRYPVACSPQAWAAATPLMFVQVMLGMRLDYTGRQIILEPALPTGMNKLSVSRMRLGDGFMNVEVQRRNGVFTYQVLANTTGWTIGGSASFTMEIR</sequence>
<keyword evidence="4" id="KW-1185">Reference proteome</keyword>
<comment type="caution">
    <text evidence="3">The sequence shown here is derived from an EMBL/GenBank/DDBJ whole genome shotgun (WGS) entry which is preliminary data.</text>
</comment>
<gene>
    <name evidence="3" type="ORF">DFP97_106239</name>
</gene>
<dbReference type="SUPFAM" id="SSF48208">
    <property type="entry name" value="Six-hairpin glycosidases"/>
    <property type="match status" value="1"/>
</dbReference>
<evidence type="ECO:0000259" key="2">
    <source>
        <dbReference type="Pfam" id="PF14742"/>
    </source>
</evidence>
<evidence type="ECO:0000313" key="4">
    <source>
        <dbReference type="Proteomes" id="UP000252415"/>
    </source>
</evidence>
<evidence type="ECO:0000313" key="3">
    <source>
        <dbReference type="EMBL" id="RCW48539.1"/>
    </source>
</evidence>
<dbReference type="EMBL" id="QPJD01000006">
    <property type="protein sequence ID" value="RCW48539.1"/>
    <property type="molecule type" value="Genomic_DNA"/>
</dbReference>
<dbReference type="Gene3D" id="1.50.10.10">
    <property type="match status" value="1"/>
</dbReference>
<dbReference type="InterPro" id="IPR032856">
    <property type="entry name" value="GDE_N_bis"/>
</dbReference>